<dbReference type="PANTHER" id="PTHR12972">
    <property type="entry name" value="DOWNSTREAM NEIGHBOR OF SON"/>
    <property type="match status" value="1"/>
</dbReference>
<evidence type="ECO:0000256" key="2">
    <source>
        <dbReference type="ARBA" id="ARBA00022473"/>
    </source>
</evidence>
<dbReference type="PRINTS" id="PR02064">
    <property type="entry name" value="DONSON"/>
</dbReference>
<dbReference type="PANTHER" id="PTHR12972:SF0">
    <property type="entry name" value="PROTEIN DOWNSTREAM NEIGHBOR OF SON"/>
    <property type="match status" value="1"/>
</dbReference>
<proteinExistence type="inferred from homology"/>
<reference evidence="6 7" key="1">
    <citation type="submission" date="2024-05" db="EMBL/GenBank/DDBJ databases">
        <authorList>
            <person name="Wallberg A."/>
        </authorList>
    </citation>
    <scope>NUCLEOTIDE SEQUENCE [LARGE SCALE GENOMIC DNA]</scope>
</reference>
<comment type="caution">
    <text evidence="6">The sequence shown here is derived from an EMBL/GenBank/DDBJ whole genome shotgun (WGS) entry which is preliminary data.</text>
</comment>
<dbReference type="AlphaFoldDB" id="A0AAV2SE63"/>
<comment type="subcellular location">
    <subcellularLocation>
        <location evidence="1">Nucleus</location>
    </subcellularLocation>
</comment>
<dbReference type="GO" id="GO:0005634">
    <property type="term" value="C:nucleus"/>
    <property type="evidence" value="ECO:0007669"/>
    <property type="project" value="UniProtKB-SubCell"/>
</dbReference>
<feature type="non-terminal residue" evidence="6">
    <location>
        <position position="417"/>
    </location>
</feature>
<protein>
    <submittedName>
        <fullName evidence="6">Uncharacterized protein</fullName>
    </submittedName>
</protein>
<evidence type="ECO:0000313" key="6">
    <source>
        <dbReference type="EMBL" id="CAL4174654.1"/>
    </source>
</evidence>
<gene>
    <name evidence="6" type="ORF">MNOR_LOCUS34555</name>
</gene>
<keyword evidence="2" id="KW-0217">Developmental protein</keyword>
<evidence type="ECO:0000256" key="4">
    <source>
        <dbReference type="ARBA" id="ARBA00025806"/>
    </source>
</evidence>
<evidence type="ECO:0000313" key="7">
    <source>
        <dbReference type="Proteomes" id="UP001497623"/>
    </source>
</evidence>
<evidence type="ECO:0000256" key="1">
    <source>
        <dbReference type="ARBA" id="ARBA00004123"/>
    </source>
</evidence>
<comment type="similarity">
    <text evidence="4">Belongs to the DONSON family.</text>
</comment>
<organism evidence="6 7">
    <name type="scientific">Meganyctiphanes norvegica</name>
    <name type="common">Northern krill</name>
    <name type="synonym">Thysanopoda norvegica</name>
    <dbReference type="NCBI Taxonomy" id="48144"/>
    <lineage>
        <taxon>Eukaryota</taxon>
        <taxon>Metazoa</taxon>
        <taxon>Ecdysozoa</taxon>
        <taxon>Arthropoda</taxon>
        <taxon>Crustacea</taxon>
        <taxon>Multicrustacea</taxon>
        <taxon>Malacostraca</taxon>
        <taxon>Eumalacostraca</taxon>
        <taxon>Eucarida</taxon>
        <taxon>Euphausiacea</taxon>
        <taxon>Euphausiidae</taxon>
        <taxon>Meganyctiphanes</taxon>
    </lineage>
</organism>
<name>A0AAV2SE63_MEGNR</name>
<dbReference type="Proteomes" id="UP001497623">
    <property type="component" value="Unassembled WGS sequence"/>
</dbReference>
<feature type="region of interest" description="Disordered" evidence="5">
    <location>
        <begin position="288"/>
        <end position="323"/>
    </location>
</feature>
<keyword evidence="3" id="KW-0539">Nucleus</keyword>
<dbReference type="GO" id="GO:0033260">
    <property type="term" value="P:nuclear DNA replication"/>
    <property type="evidence" value="ECO:0007669"/>
    <property type="project" value="TreeGrafter"/>
</dbReference>
<accession>A0AAV2SE63</accession>
<dbReference type="InterPro" id="IPR024861">
    <property type="entry name" value="Donson"/>
</dbReference>
<feature type="compositionally biased region" description="Basic and acidic residues" evidence="5">
    <location>
        <begin position="288"/>
        <end position="301"/>
    </location>
</feature>
<dbReference type="EMBL" id="CAXKWB010053687">
    <property type="protein sequence ID" value="CAL4174654.1"/>
    <property type="molecule type" value="Genomic_DNA"/>
</dbReference>
<sequence length="417" mass="47174">MKAENILTRRSRHLRMIWPTKTPGRIRPNTIFSEDNHMYQPYLIYCTRIHPFLLLPQGRSRMSPRRHITPDVLYLTIATYPQPQYNKLSSYAKKKMPAKDLYVSVDTYIWGDHYLRKWSHDIKIIFVCFSGPHMGWALFETSEEASGTTGFVRCLSSSASDEDMTLDTSPNAQFYQRCLYWQHPNLPWLNLFPRDKPPTKASQSQTGIFGVDSKLGDSLHSQWGESLRSVHQLLRVRQCPYFYLCGSNFTILFRAAGVAGISQAHALITPTTRGFRDSMKAEDIEFEMPLHKSGGDGGRDIELDDEEDEKGEKGKGAVEAEEDAREATSWLEDLGVETSQFPSLNPNKVKLEREKYKHIDHTASSMVYVEGMETLSLINFLLNSKSCVGTTGPLAGVPPTLLAPVAFQGATLNTLKL</sequence>
<keyword evidence="7" id="KW-1185">Reference proteome</keyword>
<evidence type="ECO:0000256" key="3">
    <source>
        <dbReference type="ARBA" id="ARBA00023242"/>
    </source>
</evidence>
<evidence type="ECO:0000256" key="5">
    <source>
        <dbReference type="SAM" id="MobiDB-lite"/>
    </source>
</evidence>